<accession>A0A2A4TBC6</accession>
<evidence type="ECO:0000313" key="1">
    <source>
        <dbReference type="EMBL" id="PCI30916.1"/>
    </source>
</evidence>
<protein>
    <submittedName>
        <fullName evidence="1">Uncharacterized protein</fullName>
    </submittedName>
</protein>
<comment type="caution">
    <text evidence="1">The sequence shown here is derived from an EMBL/GenBank/DDBJ whole genome shotgun (WGS) entry which is preliminary data.</text>
</comment>
<name>A0A2A4TBC6_9DELT</name>
<dbReference type="Proteomes" id="UP000218113">
    <property type="component" value="Unassembled WGS sequence"/>
</dbReference>
<evidence type="ECO:0000313" key="2">
    <source>
        <dbReference type="Proteomes" id="UP000218113"/>
    </source>
</evidence>
<reference evidence="2" key="1">
    <citation type="submission" date="2017-08" db="EMBL/GenBank/DDBJ databases">
        <title>A dynamic microbial community with high functional redundancy inhabits the cold, oxic subseafloor aquifer.</title>
        <authorList>
            <person name="Tully B.J."/>
            <person name="Wheat C.G."/>
            <person name="Glazer B.T."/>
            <person name="Huber J.A."/>
        </authorList>
    </citation>
    <scope>NUCLEOTIDE SEQUENCE [LARGE SCALE GENOMIC DNA]</scope>
</reference>
<organism evidence="1 2">
    <name type="scientific">SAR324 cluster bacterium</name>
    <dbReference type="NCBI Taxonomy" id="2024889"/>
    <lineage>
        <taxon>Bacteria</taxon>
        <taxon>Deltaproteobacteria</taxon>
        <taxon>SAR324 cluster</taxon>
    </lineage>
</organism>
<sequence length="268" mass="31164">MIVSSFYILSFAKDIPLKDVVTIYIPNKTYSVIEFPFKITDKKGSSFYSVVIKNKKKISLKEEISIPKLLKPGTKPSKKNKKNKSGANAPVIFDFGPNSMQIFPKKLGHMDIVLWGHRYPIIVRIVVDDKLGEQHYTFIDYDSIKKEATEYESEPHEKILGKLTIALYNNKTPKGYKNVDYYSKFTEGNLEYILIQSMFGSQYIAEEWRIRLLKKDEVEDTDSPIEQRLYAGMFDLNGIYSISFENDFLKMDEATRMFIIRKTIEENK</sequence>
<gene>
    <name evidence="1" type="ORF">COB67_00230</name>
</gene>
<dbReference type="AlphaFoldDB" id="A0A2A4TBC6"/>
<dbReference type="EMBL" id="NVSR01000001">
    <property type="protein sequence ID" value="PCI30916.1"/>
    <property type="molecule type" value="Genomic_DNA"/>
</dbReference>
<proteinExistence type="predicted"/>